<sequence length="849" mass="95459">MDRPNRHVSFEEAHNDETAKPSTGDFSLKVVCRMRSISVAIARANDHLSNLRVVEALKIYTDVLYWKSPGHPAAFLNRSLCYLLLDYPSLAVIDGYRALLGARWTKQQGIRMAQYEQIYAMSNATKEWRSTRTQAWAFEPGCFIDRGKEGKLPWLAGDLCSLTIQPDPREGRKKELTHVINDVLLKAHYRIALGLWKCGGGALKSALNVIGSAKDFPWCTEEDMEEFTALENMILNHIDKYLKADDNARRIALQQGELKQDAIDVFDNLGIRGLLRTRATKIPRELYPWDQRSLSKIGLAIEISTTKAEILQDTLGYRAVDLAQGDQACKLAFQTVRAVPANILVFSDRNYFAAAAGDTNSFCDNCGAFLHPERTGIDLASRVAKKVLDSGGVSSRVRRKIEKIRAMKAQAGALPVPSDGKGRNKESITPEWDTTSDIEPEGFQVCPTCTKAWFCGKPCYEQAMAMYHKHICKCGMEERIEFKIGQYEWDGVPSSAEQRVQSVLMLKVLSRSKGSTGEEGHPLDQPWIKQLDGQLNNARYLDYTDHPRPLPDYDCPPFEAIFPDQFDPTKRSARYRSLAHKTDPVSDAYISSSTNPQTLSSASSHATASNRNTPDMQLWSYDKNVLIPIQSLLDVGGPQMALDALRFDGWVLNTLAAKLESAAIVTSHPRFGKLYDEENEQFGQLVLGPDHDGPDTWVATLNPRAHLVPIAKEGEEVNVKLVERDNMLRCVTVRNIKKGEVLRRADSVTFASEKGDTVLGQEFLWWGYDEWVDDTDSEMDMGEEYEYEYEEEYGSEGEYEGEGEYEPDTEEDILRRNEIMESVEKEVEMQEAGDAGDELSDPEDYTAGD</sequence>
<evidence type="ECO:0000256" key="1">
    <source>
        <dbReference type="SAM" id="MobiDB-lite"/>
    </source>
</evidence>
<dbReference type="AlphaFoldDB" id="A0A9P4SHY0"/>
<feature type="compositionally biased region" description="Acidic residues" evidence="1">
    <location>
        <begin position="791"/>
        <end position="811"/>
    </location>
</feature>
<comment type="caution">
    <text evidence="2">The sequence shown here is derived from an EMBL/GenBank/DDBJ whole genome shotgun (WGS) entry which is preliminary data.</text>
</comment>
<feature type="region of interest" description="Disordered" evidence="1">
    <location>
        <begin position="825"/>
        <end position="849"/>
    </location>
</feature>
<dbReference type="SUPFAM" id="SSF144232">
    <property type="entry name" value="HIT/MYND zinc finger-like"/>
    <property type="match status" value="1"/>
</dbReference>
<organism evidence="2 3">
    <name type="scientific">Patellaria atrata CBS 101060</name>
    <dbReference type="NCBI Taxonomy" id="1346257"/>
    <lineage>
        <taxon>Eukaryota</taxon>
        <taxon>Fungi</taxon>
        <taxon>Dikarya</taxon>
        <taxon>Ascomycota</taxon>
        <taxon>Pezizomycotina</taxon>
        <taxon>Dothideomycetes</taxon>
        <taxon>Dothideomycetes incertae sedis</taxon>
        <taxon>Patellariales</taxon>
        <taxon>Patellariaceae</taxon>
        <taxon>Patellaria</taxon>
    </lineage>
</organism>
<evidence type="ECO:0000313" key="2">
    <source>
        <dbReference type="EMBL" id="KAF2842845.1"/>
    </source>
</evidence>
<feature type="compositionally biased region" description="Basic and acidic residues" evidence="1">
    <location>
        <begin position="1"/>
        <end position="19"/>
    </location>
</feature>
<dbReference type="OrthoDB" id="438641at2759"/>
<feature type="compositionally biased region" description="Acidic residues" evidence="1">
    <location>
        <begin position="829"/>
        <end position="849"/>
    </location>
</feature>
<dbReference type="Proteomes" id="UP000799429">
    <property type="component" value="Unassembled WGS sequence"/>
</dbReference>
<feature type="region of interest" description="Disordered" evidence="1">
    <location>
        <begin position="791"/>
        <end position="812"/>
    </location>
</feature>
<evidence type="ECO:0008006" key="4">
    <source>
        <dbReference type="Google" id="ProtNLM"/>
    </source>
</evidence>
<feature type="region of interest" description="Disordered" evidence="1">
    <location>
        <begin position="586"/>
        <end position="611"/>
    </location>
</feature>
<feature type="compositionally biased region" description="Low complexity" evidence="1">
    <location>
        <begin position="600"/>
        <end position="609"/>
    </location>
</feature>
<gene>
    <name evidence="2" type="ORF">M501DRAFT_985021</name>
</gene>
<feature type="region of interest" description="Disordered" evidence="1">
    <location>
        <begin position="415"/>
        <end position="434"/>
    </location>
</feature>
<feature type="compositionally biased region" description="Polar residues" evidence="1">
    <location>
        <begin position="589"/>
        <end position="599"/>
    </location>
</feature>
<feature type="region of interest" description="Disordered" evidence="1">
    <location>
        <begin position="1"/>
        <end position="21"/>
    </location>
</feature>
<name>A0A9P4SHY0_9PEZI</name>
<reference evidence="2" key="1">
    <citation type="journal article" date="2020" name="Stud. Mycol.">
        <title>101 Dothideomycetes genomes: a test case for predicting lifestyles and emergence of pathogens.</title>
        <authorList>
            <person name="Haridas S."/>
            <person name="Albert R."/>
            <person name="Binder M."/>
            <person name="Bloem J."/>
            <person name="Labutti K."/>
            <person name="Salamov A."/>
            <person name="Andreopoulos B."/>
            <person name="Baker S."/>
            <person name="Barry K."/>
            <person name="Bills G."/>
            <person name="Bluhm B."/>
            <person name="Cannon C."/>
            <person name="Castanera R."/>
            <person name="Culley D."/>
            <person name="Daum C."/>
            <person name="Ezra D."/>
            <person name="Gonzalez J."/>
            <person name="Henrissat B."/>
            <person name="Kuo A."/>
            <person name="Liang C."/>
            <person name="Lipzen A."/>
            <person name="Lutzoni F."/>
            <person name="Magnuson J."/>
            <person name="Mondo S."/>
            <person name="Nolan M."/>
            <person name="Ohm R."/>
            <person name="Pangilinan J."/>
            <person name="Park H.-J."/>
            <person name="Ramirez L."/>
            <person name="Alfaro M."/>
            <person name="Sun H."/>
            <person name="Tritt A."/>
            <person name="Yoshinaga Y."/>
            <person name="Zwiers L.-H."/>
            <person name="Turgeon B."/>
            <person name="Goodwin S."/>
            <person name="Spatafora J."/>
            <person name="Crous P."/>
            <person name="Grigoriev I."/>
        </authorList>
    </citation>
    <scope>NUCLEOTIDE SEQUENCE</scope>
    <source>
        <strain evidence="2">CBS 101060</strain>
    </source>
</reference>
<evidence type="ECO:0000313" key="3">
    <source>
        <dbReference type="Proteomes" id="UP000799429"/>
    </source>
</evidence>
<accession>A0A9P4SHY0</accession>
<protein>
    <recommendedName>
        <fullName evidence="4">SET domain-containing protein</fullName>
    </recommendedName>
</protein>
<proteinExistence type="predicted"/>
<keyword evidence="3" id="KW-1185">Reference proteome</keyword>
<dbReference type="EMBL" id="MU006089">
    <property type="protein sequence ID" value="KAF2842845.1"/>
    <property type="molecule type" value="Genomic_DNA"/>
</dbReference>